<gene>
    <name evidence="1" type="ORF">TUM19329_32200</name>
</gene>
<dbReference type="RefSeq" id="WP_173238082.1">
    <property type="nucleotide sequence ID" value="NZ_AP022839.1"/>
</dbReference>
<dbReference type="Proteomes" id="UP000502894">
    <property type="component" value="Chromosome"/>
</dbReference>
<evidence type="ECO:0000313" key="1">
    <source>
        <dbReference type="EMBL" id="BCA96859.1"/>
    </source>
</evidence>
<proteinExistence type="predicted"/>
<name>A0A6F8T8Q3_9GAMM</name>
<accession>A0A6F8T8Q3</accession>
<keyword evidence="2" id="KW-1185">Reference proteome</keyword>
<sequence length="271" mass="31851">MTQNKPDLSHWFDTDDFRGLAEIKFQMKKLESHLNKYLNLENEQGFCPPEANTLCHALAHKYLEYLKLIDGSKYNSCFEFPMPGKTLNWHKQYLLILHLKQQLFRTTSLEEECRLIAEIASLYYHFNQLTRPPLLSTTSNNSELFKKIFRQEELQSWLIAVVDFWNESNVQSLEPSTLFHEWNPQQLQGALDYFSAPDLVSLVNALFFYKLYPDKLFNELIHPEKLVSVRARVGLLHHYIERLESNLYSTALQQGLKPALPAKEARNERGW</sequence>
<dbReference type="AlphaFoldDB" id="A0A6F8T8Q3"/>
<organism evidence="1 2">
    <name type="scientific">Legionella antarctica</name>
    <dbReference type="NCBI Taxonomy" id="2708020"/>
    <lineage>
        <taxon>Bacteria</taxon>
        <taxon>Pseudomonadati</taxon>
        <taxon>Pseudomonadota</taxon>
        <taxon>Gammaproteobacteria</taxon>
        <taxon>Legionellales</taxon>
        <taxon>Legionellaceae</taxon>
        <taxon>Legionella</taxon>
    </lineage>
</organism>
<evidence type="ECO:0000313" key="2">
    <source>
        <dbReference type="Proteomes" id="UP000502894"/>
    </source>
</evidence>
<dbReference type="EMBL" id="AP022839">
    <property type="protein sequence ID" value="BCA96859.1"/>
    <property type="molecule type" value="Genomic_DNA"/>
</dbReference>
<protein>
    <submittedName>
        <fullName evidence="1">Uncharacterized protein</fullName>
    </submittedName>
</protein>
<dbReference type="KEGG" id="lant:TUM19329_32200"/>
<reference evidence="1" key="1">
    <citation type="journal article" date="2020" name="Microbiol. Resour. Announc.">
        <title>Complete Genome Sequence of Novel Psychrotolerant Legionella Strain TUM19329, Isolated from Antarctic Lake Sediment.</title>
        <authorList>
            <person name="Shimada S."/>
            <person name="Nakai R."/>
            <person name="Aoki K."/>
            <person name="Shimoeda N."/>
            <person name="Ohno G."/>
            <person name="Miyazaki Y."/>
            <person name="Kudoh S."/>
            <person name="Imura S."/>
            <person name="Watanabe K."/>
            <person name="Ishii Y."/>
            <person name="Tateda K."/>
        </authorList>
    </citation>
    <scope>NUCLEOTIDE SEQUENCE [LARGE SCALE GENOMIC DNA]</scope>
    <source>
        <strain evidence="1">TUM19329</strain>
    </source>
</reference>